<feature type="chain" id="PRO_5045865116" evidence="2">
    <location>
        <begin position="23"/>
        <end position="158"/>
    </location>
</feature>
<organism evidence="3 4">
    <name type="scientific">Hydra vulgaris</name>
    <name type="common">Hydra</name>
    <name type="synonym">Hydra attenuata</name>
    <dbReference type="NCBI Taxonomy" id="6087"/>
    <lineage>
        <taxon>Eukaryota</taxon>
        <taxon>Metazoa</taxon>
        <taxon>Cnidaria</taxon>
        <taxon>Hydrozoa</taxon>
        <taxon>Hydroidolina</taxon>
        <taxon>Anthoathecata</taxon>
        <taxon>Aplanulata</taxon>
        <taxon>Hydridae</taxon>
        <taxon>Hydra</taxon>
    </lineage>
</organism>
<feature type="region of interest" description="Disordered" evidence="1">
    <location>
        <begin position="58"/>
        <end position="85"/>
    </location>
</feature>
<gene>
    <name evidence="4" type="primary">LOC100206861</name>
</gene>
<dbReference type="RefSeq" id="XP_065648604.1">
    <property type="nucleotide sequence ID" value="XM_065792532.1"/>
</dbReference>
<evidence type="ECO:0000313" key="3">
    <source>
        <dbReference type="Proteomes" id="UP001652625"/>
    </source>
</evidence>
<dbReference type="Proteomes" id="UP001652625">
    <property type="component" value="Chromosome 03"/>
</dbReference>
<dbReference type="GeneID" id="100206861"/>
<evidence type="ECO:0000256" key="2">
    <source>
        <dbReference type="SAM" id="SignalP"/>
    </source>
</evidence>
<proteinExistence type="predicted"/>
<sequence length="158" mass="18175">MISIGIKVLIGYVLILPHCFLSANLTASNTRLTPEPKSLQTQLKTLSFSSKFIKLERNKTSETRKTTQLKPKPQSEKPKKTKTTSPPIKEFRLQALLEIGLQSNEANKFIRSRSILGKPLEEQYEITRESDMNYIETKYAKDDGESREVMKAWRMNKI</sequence>
<reference evidence="4" key="1">
    <citation type="submission" date="2025-08" db="UniProtKB">
        <authorList>
            <consortium name="RefSeq"/>
        </authorList>
    </citation>
    <scope>IDENTIFICATION</scope>
</reference>
<keyword evidence="3" id="KW-1185">Reference proteome</keyword>
<name>A0ABM4BHW1_HYDVU</name>
<feature type="signal peptide" evidence="2">
    <location>
        <begin position="1"/>
        <end position="22"/>
    </location>
</feature>
<keyword evidence="2" id="KW-0732">Signal</keyword>
<protein>
    <submittedName>
        <fullName evidence="4">Uncharacterized protein LOC100206861 isoform X3</fullName>
    </submittedName>
</protein>
<evidence type="ECO:0000256" key="1">
    <source>
        <dbReference type="SAM" id="MobiDB-lite"/>
    </source>
</evidence>
<accession>A0ABM4BHW1</accession>
<evidence type="ECO:0000313" key="4">
    <source>
        <dbReference type="RefSeq" id="XP_065648604.1"/>
    </source>
</evidence>